<protein>
    <submittedName>
        <fullName evidence="4">Uncharacterized protein</fullName>
    </submittedName>
</protein>
<dbReference type="OrthoDB" id="42898at2759"/>
<reference evidence="5" key="1">
    <citation type="journal article" date="2023" name="Commun. Biol.">
        <title>Genome analysis of Parmales, the sister group of diatoms, reveals the evolutionary specialization of diatoms from phago-mixotrophs to photoautotrophs.</title>
        <authorList>
            <person name="Ban H."/>
            <person name="Sato S."/>
            <person name="Yoshikawa S."/>
            <person name="Yamada K."/>
            <person name="Nakamura Y."/>
            <person name="Ichinomiya M."/>
            <person name="Sato N."/>
            <person name="Blanc-Mathieu R."/>
            <person name="Endo H."/>
            <person name="Kuwata A."/>
            <person name="Ogata H."/>
        </authorList>
    </citation>
    <scope>NUCLEOTIDE SEQUENCE [LARGE SCALE GENOMIC DNA]</scope>
</reference>
<dbReference type="InterPro" id="IPR036390">
    <property type="entry name" value="WH_DNA-bd_sf"/>
</dbReference>
<name>A0A9W7FW25_9STRA</name>
<gene>
    <name evidence="4" type="ORF">TrCOL_g1007</name>
</gene>
<dbReference type="Pfam" id="PF08588">
    <property type="entry name" value="Duc1"/>
    <property type="match status" value="1"/>
</dbReference>
<dbReference type="EMBL" id="BRYA01000498">
    <property type="protein sequence ID" value="GMI19681.1"/>
    <property type="molecule type" value="Genomic_DNA"/>
</dbReference>
<dbReference type="Proteomes" id="UP001165065">
    <property type="component" value="Unassembled WGS sequence"/>
</dbReference>
<dbReference type="GO" id="GO:0035556">
    <property type="term" value="P:intracellular signal transduction"/>
    <property type="evidence" value="ECO:0007669"/>
    <property type="project" value="InterPro"/>
</dbReference>
<evidence type="ECO:0000256" key="1">
    <source>
        <dbReference type="SAM" id="MobiDB-lite"/>
    </source>
</evidence>
<organism evidence="4 5">
    <name type="scientific">Triparma columacea</name>
    <dbReference type="NCBI Taxonomy" id="722753"/>
    <lineage>
        <taxon>Eukaryota</taxon>
        <taxon>Sar</taxon>
        <taxon>Stramenopiles</taxon>
        <taxon>Ochrophyta</taxon>
        <taxon>Bolidophyceae</taxon>
        <taxon>Parmales</taxon>
        <taxon>Triparmaceae</taxon>
        <taxon>Triparma</taxon>
    </lineage>
</organism>
<dbReference type="AlphaFoldDB" id="A0A9W7FW25"/>
<dbReference type="CDD" id="cd04371">
    <property type="entry name" value="DEP"/>
    <property type="match status" value="1"/>
</dbReference>
<evidence type="ECO:0000259" key="3">
    <source>
        <dbReference type="Pfam" id="PF08588"/>
    </source>
</evidence>
<keyword evidence="5" id="KW-1185">Reference proteome</keyword>
<comment type="caution">
    <text evidence="4">The sequence shown here is derived from an EMBL/GenBank/DDBJ whole genome shotgun (WGS) entry which is preliminary data.</text>
</comment>
<feature type="domain" description="Domain of unknown function at the cortex 1" evidence="3">
    <location>
        <begin position="299"/>
        <end position="525"/>
    </location>
</feature>
<dbReference type="InterPro" id="IPR000591">
    <property type="entry name" value="DEP_dom"/>
</dbReference>
<feature type="compositionally biased region" description="Basic and acidic residues" evidence="1">
    <location>
        <begin position="231"/>
        <end position="240"/>
    </location>
</feature>
<dbReference type="Gene3D" id="1.10.10.10">
    <property type="entry name" value="Winged helix-like DNA-binding domain superfamily/Winged helix DNA-binding domain"/>
    <property type="match status" value="1"/>
</dbReference>
<proteinExistence type="predicted"/>
<evidence type="ECO:0000259" key="2">
    <source>
        <dbReference type="Pfam" id="PF00610"/>
    </source>
</evidence>
<sequence>MKKISKFGPSSDDAINELANAMRRHLAGETKDRRWRDLRVYKSCFLGSSAVKYLTDRFGSLDEGLRRGNELIERGYCGHVCNEHLFEANNKTLFYRWFPEPFSRLSESTKLKRQIKELQLTVAHLSQGLEHTREQVFENEARLVMLEDGLRGISNPLFVIALLFGLSLFQENLFALVTHRFPAFSATLSLHPYASICLILHVSIYSYSLKNSVGYGITTRELFRDGMVQSRAHEASHDDNSNNPAGVSVQVAPQSSSTAEQRRKSEIPRLETWAHRPVMVCTNTGGGSTAFEDGEVPIGKPFHFESSLFKGMCLVRLKNIPSSTVTNQINTSDYFKSRRRTFQVVTQGRFKEQMNVGDVVTGHEFSRPLKNLPASWMIRAIEAIIKRLAPSTTFEISRKGARALSLLGATVQSLSIDQPGNEPNIYSQFTIQEHCEVLGGKFETGNISARERKRILSRQADEYTFDTESVYTFDFYQHILLPDEYCLNMSVAKIDLAKILDGQPVQLMARERGGKGRALWNFQLWHEKLL</sequence>
<feature type="domain" description="DEP" evidence="2">
    <location>
        <begin position="31"/>
        <end position="97"/>
    </location>
</feature>
<dbReference type="PANTHER" id="PTHR34826">
    <property type="entry name" value="UPF0590 PROTEIN C409.17C"/>
    <property type="match status" value="1"/>
</dbReference>
<dbReference type="SUPFAM" id="SSF46785">
    <property type="entry name" value="Winged helix' DNA-binding domain"/>
    <property type="match status" value="1"/>
</dbReference>
<dbReference type="Pfam" id="PF00610">
    <property type="entry name" value="DEP"/>
    <property type="match status" value="1"/>
</dbReference>
<evidence type="ECO:0000313" key="5">
    <source>
        <dbReference type="Proteomes" id="UP001165065"/>
    </source>
</evidence>
<dbReference type="PANTHER" id="PTHR34826:SF2">
    <property type="entry name" value="UPF0590 PROTEIN C409.17C"/>
    <property type="match status" value="1"/>
</dbReference>
<feature type="region of interest" description="Disordered" evidence="1">
    <location>
        <begin position="230"/>
        <end position="266"/>
    </location>
</feature>
<feature type="compositionally biased region" description="Polar residues" evidence="1">
    <location>
        <begin position="241"/>
        <end position="259"/>
    </location>
</feature>
<dbReference type="InterPro" id="IPR013897">
    <property type="entry name" value="Duc1"/>
</dbReference>
<dbReference type="InterPro" id="IPR036388">
    <property type="entry name" value="WH-like_DNA-bd_sf"/>
</dbReference>
<accession>A0A9W7FW25</accession>
<evidence type="ECO:0000313" key="4">
    <source>
        <dbReference type="EMBL" id="GMI19681.1"/>
    </source>
</evidence>